<dbReference type="Proteomes" id="UP001492380">
    <property type="component" value="Unassembled WGS sequence"/>
</dbReference>
<keyword evidence="5" id="KW-0862">Zinc</keyword>
<dbReference type="EMBL" id="JBBWRZ010000011">
    <property type="protein sequence ID" value="KAK8226208.1"/>
    <property type="molecule type" value="Genomic_DNA"/>
</dbReference>
<proteinExistence type="inferred from homology"/>
<accession>A0ABR1YDF6</accession>
<sequence>MTLLPPSQPDQTFVTVSPIAAGHLTLPERFFVRPALHDARRFVPSLSFLVTHPGCELLNHGKHASSPSFRKPFRLLFDLGLRSSKDRYTPPQQAHLETRQPYRLAGVAEQLKAGGVDPASIDVVVLSHVHYDHHGDPTDFPNAHFIVGPGSLDVLRNGVAAGGSHQHFDPHLLPEERTEELPSTLPVAKEFGSKSHWDWQPIGPFPAALDLVGDGSMYVVDAPGHLPGHLNLLCRTGPWTWMCLAGDSFHDRRLLTGEKDIGTWEDEAGHTLCIHYDKKAAKESIERLCKLAEDANVDVVAAHDEEWLAENEDILFGAEGVMM</sequence>
<evidence type="ECO:0000256" key="3">
    <source>
        <dbReference type="ARBA" id="ARBA00022723"/>
    </source>
</evidence>
<evidence type="ECO:0000313" key="7">
    <source>
        <dbReference type="Proteomes" id="UP001492380"/>
    </source>
</evidence>
<reference evidence="6 7" key="1">
    <citation type="submission" date="2024-04" db="EMBL/GenBank/DDBJ databases">
        <title>Phyllosticta paracitricarpa is synonymous to the EU quarantine fungus P. citricarpa based on phylogenomic analyses.</title>
        <authorList>
            <consortium name="Lawrence Berkeley National Laboratory"/>
            <person name="Van Ingen-Buijs V.A."/>
            <person name="Van Westerhoven A.C."/>
            <person name="Haridas S."/>
            <person name="Skiadas P."/>
            <person name="Martin F."/>
            <person name="Groenewald J.Z."/>
            <person name="Crous P.W."/>
            <person name="Seidl M.F."/>
        </authorList>
    </citation>
    <scope>NUCLEOTIDE SEQUENCE [LARGE SCALE GENOMIC DNA]</scope>
    <source>
        <strain evidence="6 7">CBS 123374</strain>
    </source>
</reference>
<protein>
    <submittedName>
        <fullName evidence="6">Beta-lactamase-like protein</fullName>
    </submittedName>
</protein>
<organism evidence="6 7">
    <name type="scientific">Phyllosticta capitalensis</name>
    <dbReference type="NCBI Taxonomy" id="121624"/>
    <lineage>
        <taxon>Eukaryota</taxon>
        <taxon>Fungi</taxon>
        <taxon>Dikarya</taxon>
        <taxon>Ascomycota</taxon>
        <taxon>Pezizomycotina</taxon>
        <taxon>Dothideomycetes</taxon>
        <taxon>Dothideomycetes incertae sedis</taxon>
        <taxon>Botryosphaeriales</taxon>
        <taxon>Phyllostictaceae</taxon>
        <taxon>Phyllosticta</taxon>
    </lineage>
</organism>
<comment type="caution">
    <text evidence="6">The sequence shown here is derived from an EMBL/GenBank/DDBJ whole genome shotgun (WGS) entry which is preliminary data.</text>
</comment>
<evidence type="ECO:0000256" key="1">
    <source>
        <dbReference type="ARBA" id="ARBA00001947"/>
    </source>
</evidence>
<comment type="similarity">
    <text evidence="2">Belongs to the metallo-beta-lactamase superfamily.</text>
</comment>
<evidence type="ECO:0000256" key="2">
    <source>
        <dbReference type="ARBA" id="ARBA00007749"/>
    </source>
</evidence>
<keyword evidence="7" id="KW-1185">Reference proteome</keyword>
<dbReference type="InterPro" id="IPR051013">
    <property type="entry name" value="MBL_superfamily_lactonases"/>
</dbReference>
<keyword evidence="4" id="KW-0378">Hydrolase</keyword>
<dbReference type="Gene3D" id="3.60.15.10">
    <property type="entry name" value="Ribonuclease Z/Hydroxyacylglutathione hydrolase-like"/>
    <property type="match status" value="1"/>
</dbReference>
<comment type="cofactor">
    <cofactor evidence="1">
        <name>Zn(2+)</name>
        <dbReference type="ChEBI" id="CHEBI:29105"/>
    </cofactor>
</comment>
<dbReference type="CDD" id="cd07730">
    <property type="entry name" value="metallo-hydrolase-like_MBL-fold"/>
    <property type="match status" value="1"/>
</dbReference>
<evidence type="ECO:0000256" key="4">
    <source>
        <dbReference type="ARBA" id="ARBA00022801"/>
    </source>
</evidence>
<gene>
    <name evidence="6" type="ORF">HDK90DRAFT_80106</name>
</gene>
<evidence type="ECO:0000256" key="5">
    <source>
        <dbReference type="ARBA" id="ARBA00022833"/>
    </source>
</evidence>
<evidence type="ECO:0000313" key="6">
    <source>
        <dbReference type="EMBL" id="KAK8226208.1"/>
    </source>
</evidence>
<dbReference type="InterPro" id="IPR036866">
    <property type="entry name" value="RibonucZ/Hydroxyglut_hydro"/>
</dbReference>
<dbReference type="PANTHER" id="PTHR42978">
    <property type="entry name" value="QUORUM-QUENCHING LACTONASE YTNP-RELATED-RELATED"/>
    <property type="match status" value="1"/>
</dbReference>
<name>A0ABR1YDF6_9PEZI</name>
<keyword evidence="3" id="KW-0479">Metal-binding</keyword>
<dbReference type="SUPFAM" id="SSF56281">
    <property type="entry name" value="Metallo-hydrolase/oxidoreductase"/>
    <property type="match status" value="1"/>
</dbReference>
<dbReference type="PANTHER" id="PTHR42978:SF2">
    <property type="entry name" value="102 KBASES UNSTABLE REGION: FROM 1 TO 119443"/>
    <property type="match status" value="1"/>
</dbReference>